<gene>
    <name evidence="2" type="ORF">NEISICOT_00741</name>
</gene>
<accession>C6M2K2</accession>
<sequence>MVCLGFGGNKTPRSRNAVSGRLGFRRPVRCLQHLLGKSLFFRQPPYGQNESAPDDDECDNHHDDG</sequence>
<name>C6M2K2_NEISI</name>
<feature type="region of interest" description="Disordered" evidence="1">
    <location>
        <begin position="42"/>
        <end position="65"/>
    </location>
</feature>
<keyword evidence="3" id="KW-1185">Reference proteome</keyword>
<evidence type="ECO:0000313" key="3">
    <source>
        <dbReference type="Proteomes" id="UP000005365"/>
    </source>
</evidence>
<reference evidence="2" key="1">
    <citation type="submission" date="2009-07" db="EMBL/GenBank/DDBJ databases">
        <authorList>
            <person name="Weinstock G."/>
            <person name="Sodergren E."/>
            <person name="Clifton S."/>
            <person name="Fulton L."/>
            <person name="Fulton B."/>
            <person name="Courtney L."/>
            <person name="Fronick C."/>
            <person name="Harrison M."/>
            <person name="Strong C."/>
            <person name="Farmer C."/>
            <person name="Delahaunty K."/>
            <person name="Markovic C."/>
            <person name="Hall O."/>
            <person name="Minx P."/>
            <person name="Tomlinson C."/>
            <person name="Mitreva M."/>
            <person name="Nelson J."/>
            <person name="Hou S."/>
            <person name="Wollam A."/>
            <person name="Pepin K.H."/>
            <person name="Johnson M."/>
            <person name="Bhonagiri V."/>
            <person name="Nash W.E."/>
            <person name="Warren W."/>
            <person name="Chinwalla A."/>
            <person name="Mardis E.R."/>
            <person name="Wilson R.K."/>
        </authorList>
    </citation>
    <scope>NUCLEOTIDE SEQUENCE [LARGE SCALE GENOMIC DNA]</scope>
    <source>
        <strain evidence="2">ATCC 29256</strain>
    </source>
</reference>
<evidence type="ECO:0000256" key="1">
    <source>
        <dbReference type="SAM" id="MobiDB-lite"/>
    </source>
</evidence>
<comment type="caution">
    <text evidence="2">The sequence shown here is derived from an EMBL/GenBank/DDBJ whole genome shotgun (WGS) entry which is preliminary data.</text>
</comment>
<evidence type="ECO:0000313" key="2">
    <source>
        <dbReference type="EMBL" id="EET45523.1"/>
    </source>
</evidence>
<dbReference type="Proteomes" id="UP000005365">
    <property type="component" value="Unassembled WGS sequence"/>
</dbReference>
<dbReference type="AlphaFoldDB" id="C6M2K2"/>
<protein>
    <submittedName>
        <fullName evidence="2">Uncharacterized protein</fullName>
    </submittedName>
</protein>
<organism evidence="2 3">
    <name type="scientific">Neisseria sicca ATCC 29256</name>
    <dbReference type="NCBI Taxonomy" id="547045"/>
    <lineage>
        <taxon>Bacteria</taxon>
        <taxon>Pseudomonadati</taxon>
        <taxon>Pseudomonadota</taxon>
        <taxon>Betaproteobacteria</taxon>
        <taxon>Neisseriales</taxon>
        <taxon>Neisseriaceae</taxon>
        <taxon>Neisseria</taxon>
    </lineage>
</organism>
<dbReference type="EMBL" id="ACKO02000003">
    <property type="protein sequence ID" value="EET45523.1"/>
    <property type="molecule type" value="Genomic_DNA"/>
</dbReference>
<proteinExistence type="predicted"/>